<keyword evidence="4" id="KW-0488">Methylation</keyword>
<dbReference type="Proteomes" id="UP000471381">
    <property type="component" value="Unassembled WGS sequence"/>
</dbReference>
<evidence type="ECO:0000256" key="11">
    <source>
        <dbReference type="SAM" id="Phobius"/>
    </source>
</evidence>
<sequence length="188" mass="19764">MKNNRQVTVNQAGLTLLELLIAIAIVAIMLTTVAPAIQSILIKSRITSDLNSLSAVAQRARFTAVDEQSSVVMCPTKNYTSCVSSWKNATMIFVDDNGNGSRDTSETLITTSDPLNSANTIYGISGTISFNEQGGISQAATITLCPKDNSSEYASALLLSLYGRISVAVDSDGDGTKEDLAGADLSCS</sequence>
<name>A0A6N9TB58_9ALTE</name>
<evidence type="ECO:0000256" key="3">
    <source>
        <dbReference type="ARBA" id="ARBA00022475"/>
    </source>
</evidence>
<feature type="transmembrane region" description="Helical" evidence="11">
    <location>
        <begin position="12"/>
        <end position="37"/>
    </location>
</feature>
<dbReference type="NCBIfam" id="TIGR02532">
    <property type="entry name" value="IV_pilin_GFxxxE"/>
    <property type="match status" value="1"/>
</dbReference>
<dbReference type="EMBL" id="JAAAWO010000001">
    <property type="protein sequence ID" value="NDW14410.1"/>
    <property type="molecule type" value="Genomic_DNA"/>
</dbReference>
<keyword evidence="5" id="KW-0997">Cell inner membrane</keyword>
<evidence type="ECO:0000256" key="10">
    <source>
        <dbReference type="ARBA" id="ARBA00030775"/>
    </source>
</evidence>
<organism evidence="13 14">
    <name type="scientific">Alteromonas genovensis</name>
    <dbReference type="NCBI Taxonomy" id="471225"/>
    <lineage>
        <taxon>Bacteria</taxon>
        <taxon>Pseudomonadati</taxon>
        <taxon>Pseudomonadota</taxon>
        <taxon>Gammaproteobacteria</taxon>
        <taxon>Alteromonadales</taxon>
        <taxon>Alteromonadaceae</taxon>
        <taxon>Alteromonas/Salinimonas group</taxon>
        <taxon>Alteromonas</taxon>
    </lineage>
</organism>
<dbReference type="InterPro" id="IPR012902">
    <property type="entry name" value="N_methyl_site"/>
</dbReference>
<evidence type="ECO:0000313" key="13">
    <source>
        <dbReference type="EMBL" id="NDW14410.1"/>
    </source>
</evidence>
<keyword evidence="14" id="KW-1185">Reference proteome</keyword>
<keyword evidence="8 11" id="KW-0472">Membrane</keyword>
<dbReference type="GO" id="GO:0005886">
    <property type="term" value="C:plasma membrane"/>
    <property type="evidence" value="ECO:0007669"/>
    <property type="project" value="UniProtKB-SubCell"/>
</dbReference>
<evidence type="ECO:0000256" key="4">
    <source>
        <dbReference type="ARBA" id="ARBA00022481"/>
    </source>
</evidence>
<evidence type="ECO:0000256" key="7">
    <source>
        <dbReference type="ARBA" id="ARBA00022989"/>
    </source>
</evidence>
<feature type="domain" description="General secretion pathway GspH" evidence="12">
    <location>
        <begin position="51"/>
        <end position="155"/>
    </location>
</feature>
<evidence type="ECO:0000259" key="12">
    <source>
        <dbReference type="Pfam" id="PF12019"/>
    </source>
</evidence>
<protein>
    <recommendedName>
        <fullName evidence="2">Type II secretion system protein H</fullName>
    </recommendedName>
    <alternativeName>
        <fullName evidence="10">General secretion pathway protein H</fullName>
    </alternativeName>
</protein>
<comment type="similarity">
    <text evidence="9">Belongs to the GSP H family.</text>
</comment>
<keyword evidence="7 11" id="KW-1133">Transmembrane helix</keyword>
<dbReference type="AlphaFoldDB" id="A0A6N9TB58"/>
<evidence type="ECO:0000313" key="14">
    <source>
        <dbReference type="Proteomes" id="UP000471381"/>
    </source>
</evidence>
<comment type="caution">
    <text evidence="13">The sequence shown here is derived from an EMBL/GenBank/DDBJ whole genome shotgun (WGS) entry which is preliminary data.</text>
</comment>
<dbReference type="InterPro" id="IPR022346">
    <property type="entry name" value="T2SS_GspH"/>
</dbReference>
<accession>A0A6N9TB58</accession>
<dbReference type="SUPFAM" id="SSF54523">
    <property type="entry name" value="Pili subunits"/>
    <property type="match status" value="1"/>
</dbReference>
<keyword evidence="6 11" id="KW-0812">Transmembrane</keyword>
<evidence type="ECO:0000256" key="6">
    <source>
        <dbReference type="ARBA" id="ARBA00022692"/>
    </source>
</evidence>
<reference evidence="13 14" key="1">
    <citation type="submission" date="2020-01" db="EMBL/GenBank/DDBJ databases">
        <title>Genomes of bacteria type strains.</title>
        <authorList>
            <person name="Chen J."/>
            <person name="Zhu S."/>
            <person name="Yang J."/>
        </authorList>
    </citation>
    <scope>NUCLEOTIDE SEQUENCE [LARGE SCALE GENOMIC DNA]</scope>
    <source>
        <strain evidence="13 14">LMG 24078</strain>
    </source>
</reference>
<dbReference type="Gene3D" id="3.55.40.10">
    <property type="entry name" value="minor pseudopilin epsh domain"/>
    <property type="match status" value="1"/>
</dbReference>
<evidence type="ECO:0000256" key="5">
    <source>
        <dbReference type="ARBA" id="ARBA00022519"/>
    </source>
</evidence>
<evidence type="ECO:0000256" key="2">
    <source>
        <dbReference type="ARBA" id="ARBA00021549"/>
    </source>
</evidence>
<dbReference type="GO" id="GO:0015627">
    <property type="term" value="C:type II protein secretion system complex"/>
    <property type="evidence" value="ECO:0007669"/>
    <property type="project" value="InterPro"/>
</dbReference>
<dbReference type="GO" id="GO:0015628">
    <property type="term" value="P:protein secretion by the type II secretion system"/>
    <property type="evidence" value="ECO:0007669"/>
    <property type="project" value="InterPro"/>
</dbReference>
<gene>
    <name evidence="13" type="ORF">GTQ48_02535</name>
</gene>
<evidence type="ECO:0000256" key="9">
    <source>
        <dbReference type="ARBA" id="ARBA00025772"/>
    </source>
</evidence>
<dbReference type="InterPro" id="IPR045584">
    <property type="entry name" value="Pilin-like"/>
</dbReference>
<keyword evidence="3" id="KW-1003">Cell membrane</keyword>
<evidence type="ECO:0000256" key="1">
    <source>
        <dbReference type="ARBA" id="ARBA00004377"/>
    </source>
</evidence>
<dbReference type="Pfam" id="PF12019">
    <property type="entry name" value="GspH"/>
    <property type="match status" value="1"/>
</dbReference>
<evidence type="ECO:0000256" key="8">
    <source>
        <dbReference type="ARBA" id="ARBA00023136"/>
    </source>
</evidence>
<dbReference type="Pfam" id="PF07963">
    <property type="entry name" value="N_methyl"/>
    <property type="match status" value="1"/>
</dbReference>
<proteinExistence type="inferred from homology"/>
<dbReference type="PROSITE" id="PS00409">
    <property type="entry name" value="PROKAR_NTER_METHYL"/>
    <property type="match status" value="1"/>
</dbReference>
<comment type="subcellular location">
    <subcellularLocation>
        <location evidence="1">Cell inner membrane</location>
        <topology evidence="1">Single-pass membrane protein</topology>
    </subcellularLocation>
</comment>